<gene>
    <name evidence="2" type="ORF">GO988_17330</name>
</gene>
<accession>A0A7K1TI57</accession>
<proteinExistence type="predicted"/>
<comment type="caution">
    <text evidence="2">The sequence shown here is derived from an EMBL/GenBank/DDBJ whole genome shotgun (WGS) entry which is preliminary data.</text>
</comment>
<evidence type="ECO:0000313" key="3">
    <source>
        <dbReference type="Proteomes" id="UP000441336"/>
    </source>
</evidence>
<organism evidence="2 3">
    <name type="scientific">Hymenobacter ginkgonis</name>
    <dbReference type="NCBI Taxonomy" id="2682976"/>
    <lineage>
        <taxon>Bacteria</taxon>
        <taxon>Pseudomonadati</taxon>
        <taxon>Bacteroidota</taxon>
        <taxon>Cytophagia</taxon>
        <taxon>Cytophagales</taxon>
        <taxon>Hymenobacteraceae</taxon>
        <taxon>Hymenobacter</taxon>
    </lineage>
</organism>
<protein>
    <submittedName>
        <fullName evidence="2">Uncharacterized protein</fullName>
    </submittedName>
</protein>
<dbReference type="AlphaFoldDB" id="A0A7K1TI57"/>
<feature type="compositionally biased region" description="Acidic residues" evidence="1">
    <location>
        <begin position="279"/>
        <end position="288"/>
    </location>
</feature>
<dbReference type="Proteomes" id="UP000441336">
    <property type="component" value="Unassembled WGS sequence"/>
</dbReference>
<evidence type="ECO:0000313" key="2">
    <source>
        <dbReference type="EMBL" id="MVN78095.1"/>
    </source>
</evidence>
<feature type="region of interest" description="Disordered" evidence="1">
    <location>
        <begin position="263"/>
        <end position="302"/>
    </location>
</feature>
<evidence type="ECO:0000256" key="1">
    <source>
        <dbReference type="SAM" id="MobiDB-lite"/>
    </source>
</evidence>
<name>A0A7K1TI57_9BACT</name>
<reference evidence="2 3" key="1">
    <citation type="submission" date="2019-12" db="EMBL/GenBank/DDBJ databases">
        <title>Hymenobacter sp. HMF4947 Genome sequencing and assembly.</title>
        <authorList>
            <person name="Kang H."/>
            <person name="Cha I."/>
            <person name="Kim H."/>
            <person name="Joh K."/>
        </authorList>
    </citation>
    <scope>NUCLEOTIDE SEQUENCE [LARGE SCALE GENOMIC DNA]</scope>
    <source>
        <strain evidence="2 3">HMF4947</strain>
    </source>
</reference>
<keyword evidence="3" id="KW-1185">Reference proteome</keyword>
<sequence length="302" mass="33962">MQNTILPAGIIHQKHFDRYAAQWLSALTSPHHKILRRSFQPTNDKKSRTLLVTFPLEHIIFLVSTVGASYIEARFLLMNSEEENASSKRARFTVALFATNAQGTRVSAYYVSNEDVETHKPLATEVPKVQGEATLLLENQLLSTGEMASVADSPDAAEQVPHHMVSKWLYNWRHADAITPALFTTNYGPLEGYRFSLADFREPLFNALPLVHDKKRYYNLRVNFGLHEYYSAVQDSTEPTQTFGLVLRLHELPIVATQATTVTTTSTRSSTSRELESLTAEEADDEVSESFFDMSTPCPPGH</sequence>
<dbReference type="EMBL" id="WQKZ01000004">
    <property type="protein sequence ID" value="MVN78095.1"/>
    <property type="molecule type" value="Genomic_DNA"/>
</dbReference>
<dbReference type="RefSeq" id="WP_157567849.1">
    <property type="nucleotide sequence ID" value="NZ_WQKZ01000004.1"/>
</dbReference>